<keyword evidence="1" id="KW-0812">Transmembrane</keyword>
<evidence type="ECO:0000313" key="3">
    <source>
        <dbReference type="Proteomes" id="UP000677054"/>
    </source>
</evidence>
<accession>A0A7R9AEY8</accession>
<proteinExistence type="predicted"/>
<keyword evidence="1" id="KW-1133">Transmembrane helix</keyword>
<feature type="transmembrane region" description="Helical" evidence="1">
    <location>
        <begin position="78"/>
        <end position="101"/>
    </location>
</feature>
<organism evidence="2">
    <name type="scientific">Darwinula stevensoni</name>
    <dbReference type="NCBI Taxonomy" id="69355"/>
    <lineage>
        <taxon>Eukaryota</taxon>
        <taxon>Metazoa</taxon>
        <taxon>Ecdysozoa</taxon>
        <taxon>Arthropoda</taxon>
        <taxon>Crustacea</taxon>
        <taxon>Oligostraca</taxon>
        <taxon>Ostracoda</taxon>
        <taxon>Podocopa</taxon>
        <taxon>Podocopida</taxon>
        <taxon>Darwinulocopina</taxon>
        <taxon>Darwinuloidea</taxon>
        <taxon>Darwinulidae</taxon>
        <taxon>Darwinula</taxon>
    </lineage>
</organism>
<reference evidence="2" key="1">
    <citation type="submission" date="2020-11" db="EMBL/GenBank/DDBJ databases">
        <authorList>
            <person name="Tran Van P."/>
        </authorList>
    </citation>
    <scope>NUCLEOTIDE SEQUENCE</scope>
</reference>
<name>A0A7R9AEY8_9CRUS</name>
<gene>
    <name evidence="2" type="ORF">DSTB1V02_LOCUS12748</name>
</gene>
<dbReference type="AlphaFoldDB" id="A0A7R9AEY8"/>
<feature type="transmembrane region" description="Helical" evidence="1">
    <location>
        <begin position="35"/>
        <end position="58"/>
    </location>
</feature>
<dbReference type="Proteomes" id="UP000677054">
    <property type="component" value="Unassembled WGS sequence"/>
</dbReference>
<keyword evidence="3" id="KW-1185">Reference proteome</keyword>
<dbReference type="EMBL" id="CAJPEV010005144">
    <property type="protein sequence ID" value="CAG0902807.1"/>
    <property type="molecule type" value="Genomic_DNA"/>
</dbReference>
<sequence>MASVNVIVANHEAVQVNYCCGISTVTVKTAKMMMIAGGVVIGLGIILIALGITAIVTFEQNCEDLCSVYVEGTCECSLNYGRIVSLFISALLCFIGGAVAIQRCHAGLKALRIRRMNAPNQPVYPGAIEFQQTAYAHPGNP</sequence>
<evidence type="ECO:0000313" key="2">
    <source>
        <dbReference type="EMBL" id="CAD7252997.1"/>
    </source>
</evidence>
<evidence type="ECO:0000256" key="1">
    <source>
        <dbReference type="SAM" id="Phobius"/>
    </source>
</evidence>
<dbReference type="EMBL" id="LR904661">
    <property type="protein sequence ID" value="CAD7252997.1"/>
    <property type="molecule type" value="Genomic_DNA"/>
</dbReference>
<protein>
    <submittedName>
        <fullName evidence="2">Uncharacterized protein</fullName>
    </submittedName>
</protein>
<keyword evidence="1" id="KW-0472">Membrane</keyword>